<accession>A0A387BCU9</accession>
<dbReference type="AlphaFoldDB" id="A0A387BCU9"/>
<protein>
    <submittedName>
        <fullName evidence="1">Uncharacterized protein</fullName>
    </submittedName>
</protein>
<evidence type="ECO:0000313" key="1">
    <source>
        <dbReference type="EMBL" id="AYG01643.1"/>
    </source>
</evidence>
<dbReference type="EMBL" id="CP032627">
    <property type="protein sequence ID" value="AYG01643.1"/>
    <property type="molecule type" value="Genomic_DNA"/>
</dbReference>
<gene>
    <name evidence="1" type="ORF">D7I46_11600</name>
</gene>
<dbReference type="OrthoDB" id="2339657at2"/>
<dbReference type="RefSeq" id="WP_120773012.1">
    <property type="nucleotide sequence ID" value="NZ_CP032627.1"/>
</dbReference>
<dbReference type="Proteomes" id="UP000269374">
    <property type="component" value="Chromosome"/>
</dbReference>
<name>A0A387BCU9_9LACT</name>
<sequence>MKFTKGGFLGVIAVSDDINFNLGTTSGIIISKLNKKWDDSFVLIFPLKNIPSELKRGDIECGIGNYLVAKGVPILDYYSHKF</sequence>
<evidence type="ECO:0000313" key="2">
    <source>
        <dbReference type="Proteomes" id="UP000269374"/>
    </source>
</evidence>
<proteinExistence type="predicted"/>
<keyword evidence="2" id="KW-1185">Reference proteome</keyword>
<dbReference type="KEGG" id="lact:D7I46_11600"/>
<reference evidence="1 2" key="1">
    <citation type="submission" date="2018-09" db="EMBL/GenBank/DDBJ databases">
        <title>Genome sequencing of strain 1JSPR-7.</title>
        <authorList>
            <person name="Heo J."/>
            <person name="Kim S.-J."/>
            <person name="Kwon S.-W."/>
        </authorList>
    </citation>
    <scope>NUCLEOTIDE SEQUENCE [LARGE SCALE GENOMIC DNA]</scope>
    <source>
        <strain evidence="1 2">1JSPR-7</strain>
    </source>
</reference>
<organism evidence="1 2">
    <name type="scientific">Lactococcus allomyrinae</name>
    <dbReference type="NCBI Taxonomy" id="2419773"/>
    <lineage>
        <taxon>Bacteria</taxon>
        <taxon>Bacillati</taxon>
        <taxon>Bacillota</taxon>
        <taxon>Bacilli</taxon>
        <taxon>Lactobacillales</taxon>
        <taxon>Streptococcaceae</taxon>
        <taxon>Lactococcus</taxon>
    </lineage>
</organism>